<dbReference type="AlphaFoldDB" id="A0A1I4YV43"/>
<evidence type="ECO:0000313" key="2">
    <source>
        <dbReference type="Proteomes" id="UP000198769"/>
    </source>
</evidence>
<dbReference type="PROSITE" id="PS51257">
    <property type="entry name" value="PROKAR_LIPOPROTEIN"/>
    <property type="match status" value="1"/>
</dbReference>
<name>A0A1I4YV43_CHROL</name>
<protein>
    <submittedName>
        <fullName evidence="1">Uncharacterized protein</fullName>
    </submittedName>
</protein>
<organism evidence="1 2">
    <name type="scientific">Chryseobacterium oleae</name>
    <dbReference type="NCBI Taxonomy" id="491207"/>
    <lineage>
        <taxon>Bacteria</taxon>
        <taxon>Pseudomonadati</taxon>
        <taxon>Bacteroidota</taxon>
        <taxon>Flavobacteriia</taxon>
        <taxon>Flavobacteriales</taxon>
        <taxon>Weeksellaceae</taxon>
        <taxon>Chryseobacterium group</taxon>
        <taxon>Chryseobacterium</taxon>
    </lineage>
</organism>
<gene>
    <name evidence="1" type="ORF">SAMN05421594_2686</name>
</gene>
<evidence type="ECO:0000313" key="1">
    <source>
        <dbReference type="EMBL" id="SFN41500.1"/>
    </source>
</evidence>
<keyword evidence="2" id="KW-1185">Reference proteome</keyword>
<dbReference type="RefSeq" id="WP_090024881.1">
    <property type="nucleotide sequence ID" value="NZ_FOVD01000003.1"/>
</dbReference>
<accession>A0A1I4YV43</accession>
<proteinExistence type="predicted"/>
<dbReference type="OrthoDB" id="1269751at2"/>
<dbReference type="EMBL" id="FOVD01000003">
    <property type="protein sequence ID" value="SFN41500.1"/>
    <property type="molecule type" value="Genomic_DNA"/>
</dbReference>
<reference evidence="2" key="1">
    <citation type="submission" date="2016-10" db="EMBL/GenBank/DDBJ databases">
        <authorList>
            <person name="Varghese N."/>
            <person name="Submissions S."/>
        </authorList>
    </citation>
    <scope>NUCLEOTIDE SEQUENCE [LARGE SCALE GENOMIC DNA]</scope>
    <source>
        <strain evidence="2">DSM 25575</strain>
    </source>
</reference>
<sequence>MKSFILTALILGLFTIGCKREQQPQPSNIDSINTGDSMVGGTAQITPDSLDNTLPMDSTAYDVDSIKNSK</sequence>
<dbReference type="Proteomes" id="UP000198769">
    <property type="component" value="Unassembled WGS sequence"/>
</dbReference>